<dbReference type="PROSITE" id="PS50113">
    <property type="entry name" value="PAC"/>
    <property type="match status" value="2"/>
</dbReference>
<evidence type="ECO:0000256" key="5">
    <source>
        <dbReference type="ARBA" id="ARBA00022777"/>
    </source>
</evidence>
<evidence type="ECO:0000259" key="9">
    <source>
        <dbReference type="PROSITE" id="PS50113"/>
    </source>
</evidence>
<keyword evidence="4" id="KW-0808">Transferase</keyword>
<comment type="catalytic activity">
    <reaction evidence="1">
        <text>ATP + protein L-histidine = ADP + protein N-phospho-L-histidine.</text>
        <dbReference type="EC" id="2.7.13.3"/>
    </reaction>
</comment>
<accession>A0A1B9XZ82</accession>
<dbReference type="STRING" id="447689.BA195_08065"/>
<dbReference type="CDD" id="cd00082">
    <property type="entry name" value="HisKA"/>
    <property type="match status" value="1"/>
</dbReference>
<dbReference type="InterPro" id="IPR035965">
    <property type="entry name" value="PAS-like_dom_sf"/>
</dbReference>
<dbReference type="InterPro" id="IPR052162">
    <property type="entry name" value="Sensor_kinase/Photoreceptor"/>
</dbReference>
<dbReference type="InterPro" id="IPR000014">
    <property type="entry name" value="PAS"/>
</dbReference>
<protein>
    <recommendedName>
        <fullName evidence="2">histidine kinase</fullName>
        <ecNumber evidence="2">2.7.13.3</ecNumber>
    </recommendedName>
</protein>
<feature type="domain" description="PAC" evidence="9">
    <location>
        <begin position="511"/>
        <end position="563"/>
    </location>
</feature>
<dbReference type="SMART" id="SM00091">
    <property type="entry name" value="PAS"/>
    <property type="match status" value="4"/>
</dbReference>
<keyword evidence="5" id="KW-0418">Kinase</keyword>
<dbReference type="Gene3D" id="3.30.565.10">
    <property type="entry name" value="Histidine kinase-like ATPase, C-terminal domain"/>
    <property type="match status" value="1"/>
</dbReference>
<dbReference type="Pfam" id="PF12860">
    <property type="entry name" value="PAS_7"/>
    <property type="match status" value="1"/>
</dbReference>
<dbReference type="SUPFAM" id="SSF55785">
    <property type="entry name" value="PYP-like sensor domain (PAS domain)"/>
    <property type="match status" value="4"/>
</dbReference>
<dbReference type="InterPro" id="IPR003661">
    <property type="entry name" value="HisK_dim/P_dom"/>
</dbReference>
<comment type="caution">
    <text evidence="10">The sequence shown here is derived from an EMBL/GenBank/DDBJ whole genome shotgun (WGS) entry which is preliminary data.</text>
</comment>
<dbReference type="PROSITE" id="PS50109">
    <property type="entry name" value="HIS_KIN"/>
    <property type="match status" value="1"/>
</dbReference>
<dbReference type="Pfam" id="PF00512">
    <property type="entry name" value="HisKA"/>
    <property type="match status" value="1"/>
</dbReference>
<dbReference type="PANTHER" id="PTHR43304:SF1">
    <property type="entry name" value="PAC DOMAIN-CONTAINING PROTEIN"/>
    <property type="match status" value="1"/>
</dbReference>
<dbReference type="Proteomes" id="UP000093186">
    <property type="component" value="Unassembled WGS sequence"/>
</dbReference>
<organism evidence="10 11">
    <name type="scientific">Tenacibaculum soleae</name>
    <dbReference type="NCBI Taxonomy" id="447689"/>
    <lineage>
        <taxon>Bacteria</taxon>
        <taxon>Pseudomonadati</taxon>
        <taxon>Bacteroidota</taxon>
        <taxon>Flavobacteriia</taxon>
        <taxon>Flavobacteriales</taxon>
        <taxon>Flavobacteriaceae</taxon>
        <taxon>Tenacibaculum</taxon>
    </lineage>
</organism>
<evidence type="ECO:0000256" key="3">
    <source>
        <dbReference type="ARBA" id="ARBA00022553"/>
    </source>
</evidence>
<keyword evidence="6" id="KW-0175">Coiled coil</keyword>
<dbReference type="Pfam" id="PF02518">
    <property type="entry name" value="HATPase_c"/>
    <property type="match status" value="1"/>
</dbReference>
<dbReference type="Gene3D" id="1.10.287.130">
    <property type="match status" value="1"/>
</dbReference>
<dbReference type="InterPro" id="IPR036097">
    <property type="entry name" value="HisK_dim/P_sf"/>
</dbReference>
<evidence type="ECO:0000313" key="11">
    <source>
        <dbReference type="Proteomes" id="UP000093186"/>
    </source>
</evidence>
<sequence>MSTKRIEILERALLREKKARKAAEKILEQKALELYKVAGELKKTNNTLENLLSQKDIELKGFYKNIVDAYCVMDMHGNVIEMNNAAIQLLKIEEDMNTLNLTDFTLREDKGLVINAFKSLKEKGEFKDLIIRVVDAKKAIKQVHINASLIFNENGKPFAIQGIARDITEDQKLKKSISESESRLKILIENLDSGILLEDENRNIIVSNKKFCEIFSVPVAPELLIGQDCKAALENLKHLIKNSDEFVTTINQLIENKKEALSQEIKMANGKVLLRNYTPIFSGKELKGHLWSYKDVTVERQIQENLVESENNLKTLIQNLDHGIYMEDENGIAILANKKLCEQFYMPMSPDLITGQDFSNGAEESKILFTNPEEFYNRYQETITNKKVVIGDELEMVDGKILERNYFPIFKNNKFSGHLWSFNDVTLKRSYDKNIETQKQKYSNIIANMNLGLVEIDTDNNIIMINQSFMDLSGYTKEELIGRSAINFLIADQSKKKASKIAKSTFKEELGSFELEIKNKKGELKSWLISTAPNYDEKENVTGSIGVVLDISDLKNLQNQKEILLKNLEKSNEELEEYAHIVSHDLKSPLRSIFALVSWLKEDNQDKLEKESLENIKLIESTLEKMEQLITDILNYSSVTSNTNTISSVNLNTVVEGIKQLLFFPDHITLKIKNTLPIIQGDKVRFQQLFQNLISNGIRYIDKEIGEIIIDVQEFSTHYKFSVSDNGIGIEKEYFDKIFKIFHSLNENKESTGIGLSIVKKIVSLYNGEVWLDSKTGEGTTFYFTIKK</sequence>
<feature type="domain" description="Histidine kinase" evidence="7">
    <location>
        <begin position="581"/>
        <end position="788"/>
    </location>
</feature>
<dbReference type="Gene3D" id="3.30.450.20">
    <property type="entry name" value="PAS domain"/>
    <property type="match status" value="4"/>
</dbReference>
<keyword evidence="3" id="KW-0597">Phosphoprotein</keyword>
<dbReference type="EMBL" id="MAKX01000002">
    <property type="protein sequence ID" value="OCK42853.1"/>
    <property type="molecule type" value="Genomic_DNA"/>
</dbReference>
<dbReference type="PROSITE" id="PS50112">
    <property type="entry name" value="PAS"/>
    <property type="match status" value="1"/>
</dbReference>
<dbReference type="InterPro" id="IPR003594">
    <property type="entry name" value="HATPase_dom"/>
</dbReference>
<dbReference type="InterPro" id="IPR004358">
    <property type="entry name" value="Sig_transdc_His_kin-like_C"/>
</dbReference>
<dbReference type="SMART" id="SM00086">
    <property type="entry name" value="PAC"/>
    <property type="match status" value="2"/>
</dbReference>
<feature type="coiled-coil region" evidence="6">
    <location>
        <begin position="551"/>
        <end position="581"/>
    </location>
</feature>
<dbReference type="SMART" id="SM00387">
    <property type="entry name" value="HATPase_c"/>
    <property type="match status" value="1"/>
</dbReference>
<dbReference type="NCBIfam" id="TIGR00229">
    <property type="entry name" value="sensory_box"/>
    <property type="match status" value="2"/>
</dbReference>
<dbReference type="EC" id="2.7.13.3" evidence="2"/>
<evidence type="ECO:0000256" key="1">
    <source>
        <dbReference type="ARBA" id="ARBA00000085"/>
    </source>
</evidence>
<dbReference type="InterPro" id="IPR036890">
    <property type="entry name" value="HATPase_C_sf"/>
</dbReference>
<proteinExistence type="predicted"/>
<dbReference type="InterPro" id="IPR005467">
    <property type="entry name" value="His_kinase_dom"/>
</dbReference>
<evidence type="ECO:0000256" key="6">
    <source>
        <dbReference type="SAM" id="Coils"/>
    </source>
</evidence>
<evidence type="ECO:0000259" key="7">
    <source>
        <dbReference type="PROSITE" id="PS50109"/>
    </source>
</evidence>
<name>A0A1B9XZ82_9FLAO</name>
<dbReference type="GO" id="GO:0000155">
    <property type="term" value="F:phosphorelay sensor kinase activity"/>
    <property type="evidence" value="ECO:0007669"/>
    <property type="project" value="InterPro"/>
</dbReference>
<dbReference type="PRINTS" id="PR00344">
    <property type="entry name" value="BCTRLSENSOR"/>
</dbReference>
<dbReference type="AlphaFoldDB" id="A0A1B9XZ82"/>
<dbReference type="InterPro" id="IPR001610">
    <property type="entry name" value="PAC"/>
</dbReference>
<evidence type="ECO:0000256" key="2">
    <source>
        <dbReference type="ARBA" id="ARBA00012438"/>
    </source>
</evidence>
<evidence type="ECO:0000259" key="8">
    <source>
        <dbReference type="PROSITE" id="PS50112"/>
    </source>
</evidence>
<evidence type="ECO:0000313" key="10">
    <source>
        <dbReference type="EMBL" id="OCK42853.1"/>
    </source>
</evidence>
<dbReference type="CDD" id="cd00130">
    <property type="entry name" value="PAS"/>
    <property type="match status" value="2"/>
</dbReference>
<keyword evidence="11" id="KW-1185">Reference proteome</keyword>
<dbReference type="SUPFAM" id="SSF47384">
    <property type="entry name" value="Homodimeric domain of signal transducing histidine kinase"/>
    <property type="match status" value="1"/>
</dbReference>
<evidence type="ECO:0000256" key="4">
    <source>
        <dbReference type="ARBA" id="ARBA00022679"/>
    </source>
</evidence>
<dbReference type="RefSeq" id="WP_068704299.1">
    <property type="nucleotide sequence ID" value="NZ_MAKX01000002.1"/>
</dbReference>
<feature type="domain" description="PAC" evidence="9">
    <location>
        <begin position="127"/>
        <end position="179"/>
    </location>
</feature>
<dbReference type="InterPro" id="IPR000700">
    <property type="entry name" value="PAS-assoc_C"/>
</dbReference>
<dbReference type="SUPFAM" id="SSF55874">
    <property type="entry name" value="ATPase domain of HSP90 chaperone/DNA topoisomerase II/histidine kinase"/>
    <property type="match status" value="1"/>
</dbReference>
<feature type="domain" description="PAS" evidence="8">
    <location>
        <begin position="438"/>
        <end position="509"/>
    </location>
</feature>
<dbReference type="PANTHER" id="PTHR43304">
    <property type="entry name" value="PHYTOCHROME-LIKE PROTEIN CPH1"/>
    <property type="match status" value="1"/>
</dbReference>
<reference evidence="10 11" key="1">
    <citation type="submission" date="2016-06" db="EMBL/GenBank/DDBJ databases">
        <title>Draft Genome Sequence of Tenacibaculum soleae UCD-KL19.</title>
        <authorList>
            <person name="Eisen J.A."/>
            <person name="Coil D.A."/>
            <person name="Lujan K.M."/>
        </authorList>
    </citation>
    <scope>NUCLEOTIDE SEQUENCE [LARGE SCALE GENOMIC DNA]</scope>
    <source>
        <strain evidence="10 11">UCD-KL19</strain>
    </source>
</reference>
<dbReference type="OrthoDB" id="9781208at2"/>
<gene>
    <name evidence="10" type="ORF">BA195_08065</name>
</gene>
<dbReference type="Pfam" id="PF13426">
    <property type="entry name" value="PAS_9"/>
    <property type="match status" value="2"/>
</dbReference>
<dbReference type="SMART" id="SM00388">
    <property type="entry name" value="HisKA"/>
    <property type="match status" value="1"/>
</dbReference>